<feature type="domain" description="N-acetyltransferase" evidence="1">
    <location>
        <begin position="2"/>
        <end position="141"/>
    </location>
</feature>
<dbReference type="InterPro" id="IPR016181">
    <property type="entry name" value="Acyl_CoA_acyltransferase"/>
</dbReference>
<accession>A0ABY3MWH2</accession>
<comment type="caution">
    <text evidence="2">The sequence shown here is derived from an EMBL/GenBank/DDBJ whole genome shotgun (WGS) entry which is preliminary data.</text>
</comment>
<keyword evidence="3" id="KW-1185">Reference proteome</keyword>
<reference evidence="2 3" key="1">
    <citation type="submission" date="2019-08" db="EMBL/GenBank/DDBJ databases">
        <title>Microbe sample from Colwellia echini.</title>
        <authorList>
            <person name="Christiansen L."/>
            <person name="Pathiraja D."/>
            <person name="Schultz-Johansen M."/>
            <person name="Choi I.-G."/>
            <person name="Stougaard P."/>
        </authorList>
    </citation>
    <scope>NUCLEOTIDE SEQUENCE [LARGE SCALE GENOMIC DNA]</scope>
    <source>
        <strain evidence="2 3">A3</strain>
    </source>
</reference>
<name>A0ABY3MWH2_9GAMM</name>
<dbReference type="PROSITE" id="PS51186">
    <property type="entry name" value="GNAT"/>
    <property type="match status" value="1"/>
</dbReference>
<dbReference type="Pfam" id="PF00583">
    <property type="entry name" value="Acetyltransf_1"/>
    <property type="match status" value="1"/>
</dbReference>
<dbReference type="RefSeq" id="WP_101345333.1">
    <property type="nucleotide sequence ID" value="NZ_PJAI02000011.1"/>
</dbReference>
<dbReference type="Proteomes" id="UP000815846">
    <property type="component" value="Unassembled WGS sequence"/>
</dbReference>
<proteinExistence type="predicted"/>
<evidence type="ECO:0000313" key="3">
    <source>
        <dbReference type="Proteomes" id="UP000815846"/>
    </source>
</evidence>
<gene>
    <name evidence="2" type="ORF">CWS31_011045</name>
</gene>
<organism evidence="2 3">
    <name type="scientific">Colwellia echini</name>
    <dbReference type="NCBI Taxonomy" id="1982103"/>
    <lineage>
        <taxon>Bacteria</taxon>
        <taxon>Pseudomonadati</taxon>
        <taxon>Pseudomonadota</taxon>
        <taxon>Gammaproteobacteria</taxon>
        <taxon>Alteromonadales</taxon>
        <taxon>Colwelliaceae</taxon>
        <taxon>Colwellia</taxon>
    </lineage>
</organism>
<sequence>MINIYEAKTEDEIANCFSVFKALRPHLTVENFVPQVKRQQAQGYKILALSDNGIVQSIIGYRQSEFLAWGEIIYIDDLSTAEEVRGKGYAGKLLDQIINKAKSLGLQGVHLDTGYARHFAHRLYLNKGLNFSSHHLSITFS</sequence>
<dbReference type="EMBL" id="PJAI02000011">
    <property type="protein sequence ID" value="TYK65392.1"/>
    <property type="molecule type" value="Genomic_DNA"/>
</dbReference>
<evidence type="ECO:0000259" key="1">
    <source>
        <dbReference type="PROSITE" id="PS51186"/>
    </source>
</evidence>
<dbReference type="SUPFAM" id="SSF55729">
    <property type="entry name" value="Acyl-CoA N-acyltransferases (Nat)"/>
    <property type="match status" value="1"/>
</dbReference>
<protein>
    <submittedName>
        <fullName evidence="2">GNAT family N-acetyltransferase</fullName>
    </submittedName>
</protein>
<dbReference type="Gene3D" id="3.40.630.30">
    <property type="match status" value="1"/>
</dbReference>
<evidence type="ECO:0000313" key="2">
    <source>
        <dbReference type="EMBL" id="TYK65392.1"/>
    </source>
</evidence>
<dbReference type="CDD" id="cd04301">
    <property type="entry name" value="NAT_SF"/>
    <property type="match status" value="1"/>
</dbReference>
<dbReference type="InterPro" id="IPR000182">
    <property type="entry name" value="GNAT_dom"/>
</dbReference>